<dbReference type="InterPro" id="IPR037255">
    <property type="entry name" value="NRDP1_C"/>
</dbReference>
<proteinExistence type="predicted"/>
<evidence type="ECO:0000256" key="10">
    <source>
        <dbReference type="ARBA" id="ARBA00030556"/>
    </source>
</evidence>
<dbReference type="SUPFAM" id="SSF160088">
    <property type="entry name" value="NRDP1 C-terminal domain-like"/>
    <property type="match status" value="1"/>
</dbReference>
<dbReference type="SMART" id="SM00184">
    <property type="entry name" value="RING"/>
    <property type="match status" value="1"/>
</dbReference>
<reference evidence="14" key="2">
    <citation type="submission" date="2020-05" db="UniProtKB">
        <authorList>
            <consortium name="EnsemblMetazoa"/>
        </authorList>
    </citation>
    <scope>IDENTIFICATION</scope>
    <source>
        <strain evidence="14">IAEA</strain>
    </source>
</reference>
<keyword evidence="9" id="KW-0862">Zinc</keyword>
<evidence type="ECO:0000256" key="11">
    <source>
        <dbReference type="ARBA" id="ARBA00031762"/>
    </source>
</evidence>
<dbReference type="InterPro" id="IPR017907">
    <property type="entry name" value="Znf_RING_CS"/>
</dbReference>
<organism evidence="14 15">
    <name type="scientific">Glossina brevipalpis</name>
    <dbReference type="NCBI Taxonomy" id="37001"/>
    <lineage>
        <taxon>Eukaryota</taxon>
        <taxon>Metazoa</taxon>
        <taxon>Ecdysozoa</taxon>
        <taxon>Arthropoda</taxon>
        <taxon>Hexapoda</taxon>
        <taxon>Insecta</taxon>
        <taxon>Pterygota</taxon>
        <taxon>Neoptera</taxon>
        <taxon>Endopterygota</taxon>
        <taxon>Diptera</taxon>
        <taxon>Brachycera</taxon>
        <taxon>Muscomorpha</taxon>
        <taxon>Hippoboscoidea</taxon>
        <taxon>Glossinidae</taxon>
        <taxon>Glossina</taxon>
    </lineage>
</organism>
<dbReference type="AlphaFoldDB" id="A0A1A9WVT8"/>
<dbReference type="Gene3D" id="3.30.40.10">
    <property type="entry name" value="Zinc/RING finger domain, C3HC4 (zinc finger)"/>
    <property type="match status" value="2"/>
</dbReference>
<dbReference type="EC" id="2.3.2.27" evidence="3"/>
<name>A0A1A9WVT8_9MUSC</name>
<dbReference type="GO" id="GO:0008270">
    <property type="term" value="F:zinc ion binding"/>
    <property type="evidence" value="ECO:0007669"/>
    <property type="project" value="UniProtKB-KW"/>
</dbReference>
<keyword evidence="15" id="KW-1185">Reference proteome</keyword>
<dbReference type="SUPFAM" id="SSF49599">
    <property type="entry name" value="TRAF domain-like"/>
    <property type="match status" value="1"/>
</dbReference>
<evidence type="ECO:0000256" key="5">
    <source>
        <dbReference type="ARBA" id="ARBA00022679"/>
    </source>
</evidence>
<dbReference type="InterPro" id="IPR013083">
    <property type="entry name" value="Znf_RING/FYVE/PHD"/>
</dbReference>
<dbReference type="VEuPathDB" id="VectorBase:GBRI034332"/>
<accession>A0A1A9WVT8</accession>
<evidence type="ECO:0000256" key="4">
    <source>
        <dbReference type="ARBA" id="ARBA00015711"/>
    </source>
</evidence>
<reference evidence="15" key="1">
    <citation type="submission" date="2014-03" db="EMBL/GenBank/DDBJ databases">
        <authorList>
            <person name="Aksoy S."/>
            <person name="Warren W."/>
            <person name="Wilson R.K."/>
        </authorList>
    </citation>
    <scope>NUCLEOTIDE SEQUENCE [LARGE SCALE GENOMIC DNA]</scope>
    <source>
        <strain evidence="15">IAEA</strain>
    </source>
</reference>
<evidence type="ECO:0000256" key="3">
    <source>
        <dbReference type="ARBA" id="ARBA00012483"/>
    </source>
</evidence>
<dbReference type="Proteomes" id="UP000091820">
    <property type="component" value="Unassembled WGS sequence"/>
</dbReference>
<evidence type="ECO:0000256" key="8">
    <source>
        <dbReference type="ARBA" id="ARBA00022786"/>
    </source>
</evidence>
<dbReference type="GO" id="GO:0016567">
    <property type="term" value="P:protein ubiquitination"/>
    <property type="evidence" value="ECO:0007669"/>
    <property type="project" value="UniProtKB-UniPathway"/>
</dbReference>
<dbReference type="UniPathway" id="UPA00143"/>
<dbReference type="EnsemblMetazoa" id="GBRI034332-RA">
    <property type="protein sequence ID" value="GBRI034332-PA"/>
    <property type="gene ID" value="GBRI034332"/>
</dbReference>
<keyword evidence="8" id="KW-0833">Ubl conjugation pathway</keyword>
<dbReference type="PROSITE" id="PS00518">
    <property type="entry name" value="ZF_RING_1"/>
    <property type="match status" value="1"/>
</dbReference>
<keyword evidence="6" id="KW-0479">Metal-binding</keyword>
<evidence type="ECO:0000256" key="1">
    <source>
        <dbReference type="ARBA" id="ARBA00000900"/>
    </source>
</evidence>
<dbReference type="Pfam" id="PF13923">
    <property type="entry name" value="zf-C3HC4_2"/>
    <property type="match status" value="1"/>
</dbReference>
<dbReference type="InterPro" id="IPR015036">
    <property type="entry name" value="NRDP1"/>
</dbReference>
<evidence type="ECO:0000256" key="2">
    <source>
        <dbReference type="ARBA" id="ARBA00004906"/>
    </source>
</evidence>
<dbReference type="Pfam" id="PF08941">
    <property type="entry name" value="USP8_interact"/>
    <property type="match status" value="1"/>
</dbReference>
<evidence type="ECO:0000256" key="12">
    <source>
        <dbReference type="PROSITE-ProRule" id="PRU00175"/>
    </source>
</evidence>
<evidence type="ECO:0000256" key="6">
    <source>
        <dbReference type="ARBA" id="ARBA00022723"/>
    </source>
</evidence>
<dbReference type="InterPro" id="IPR001841">
    <property type="entry name" value="Znf_RING"/>
</dbReference>
<protein>
    <recommendedName>
        <fullName evidence="4">E3 ubiquitin-protein ligase NRDP1</fullName>
        <ecNumber evidence="3">2.3.2.27</ecNumber>
    </recommendedName>
    <alternativeName>
        <fullName evidence="10">RING finger protein 41</fullName>
    </alternativeName>
    <alternativeName>
        <fullName evidence="11">RING-type E3 ubiquitin transferase NRDP1</fullName>
    </alternativeName>
</protein>
<dbReference type="STRING" id="37001.A0A1A9WVT8"/>
<keyword evidence="5" id="KW-0808">Transferase</keyword>
<evidence type="ECO:0000259" key="13">
    <source>
        <dbReference type="PROSITE" id="PS50089"/>
    </source>
</evidence>
<dbReference type="PANTHER" id="PTHR10131:SF157">
    <property type="entry name" value="RECEPTOR-ASSOCIATED FACTOR, PUTATIVE-RELATED"/>
    <property type="match status" value="1"/>
</dbReference>
<dbReference type="PROSITE" id="PS50089">
    <property type="entry name" value="ZF_RING_2"/>
    <property type="match status" value="1"/>
</dbReference>
<dbReference type="SUPFAM" id="SSF57850">
    <property type="entry name" value="RING/U-box"/>
    <property type="match status" value="1"/>
</dbReference>
<evidence type="ECO:0000256" key="7">
    <source>
        <dbReference type="ARBA" id="ARBA00022771"/>
    </source>
</evidence>
<dbReference type="GO" id="GO:0043122">
    <property type="term" value="P:regulation of canonical NF-kappaB signal transduction"/>
    <property type="evidence" value="ECO:0007669"/>
    <property type="project" value="TreeGrafter"/>
</dbReference>
<evidence type="ECO:0000313" key="14">
    <source>
        <dbReference type="EnsemblMetazoa" id="GBRI034332-PA"/>
    </source>
</evidence>
<evidence type="ECO:0000256" key="9">
    <source>
        <dbReference type="ARBA" id="ARBA00022833"/>
    </source>
</evidence>
<comment type="pathway">
    <text evidence="2">Protein modification; protein ubiquitination.</text>
</comment>
<keyword evidence="7 12" id="KW-0863">Zinc-finger</keyword>
<dbReference type="GO" id="GO:0061630">
    <property type="term" value="F:ubiquitin protein ligase activity"/>
    <property type="evidence" value="ECO:0007669"/>
    <property type="project" value="UniProtKB-EC"/>
</dbReference>
<evidence type="ECO:0000313" key="15">
    <source>
        <dbReference type="Proteomes" id="UP000091820"/>
    </source>
</evidence>
<dbReference type="PANTHER" id="PTHR10131">
    <property type="entry name" value="TNF RECEPTOR ASSOCIATED FACTOR"/>
    <property type="match status" value="1"/>
</dbReference>
<comment type="catalytic activity">
    <reaction evidence="1">
        <text>S-ubiquitinyl-[E2 ubiquitin-conjugating enzyme]-L-cysteine + [acceptor protein]-L-lysine = [E2 ubiquitin-conjugating enzyme]-L-cysteine + N(6)-ubiquitinyl-[acceptor protein]-L-lysine.</text>
        <dbReference type="EC" id="2.3.2.27"/>
    </reaction>
</comment>
<feature type="domain" description="RING-type" evidence="13">
    <location>
        <begin position="18"/>
        <end position="57"/>
    </location>
</feature>
<sequence>MGYDLHRFQGEIDEELICPICSGVVEEPVQSAMCEHMFCRECIKEWLTRQPSCPMDRNYLTVASLNKVPRIMRILLSRLSITCNNAADGCTLIIKLGDLNSHVRQCEYNPNRLLPCEKGCGIIMPKDMLKDHNCVRDLRAIILEQKRKIYTFKKEIVGQTLIMKGLKLERKLLIDFIRATRDSNPNNFPNQMECDEVIRWCKTMARARVIRWRRMISTSDVSLRMRIKRALSNSGYPPRVFDNFMGDYIDFKLPWLGWGIGKIIVVFIII</sequence>